<dbReference type="OrthoDB" id="2364866at2"/>
<dbReference type="RefSeq" id="WP_009383320.1">
    <property type="nucleotide sequence ID" value="NZ_AMSQ01000007.1"/>
</dbReference>
<feature type="domain" description="Activator of Hsp90 ATPase homologue 1/2-like C-terminal" evidence="2">
    <location>
        <begin position="13"/>
        <end position="127"/>
    </location>
</feature>
<dbReference type="PATRIC" id="fig|1229783.3.peg.1171"/>
<proteinExistence type="inferred from homology"/>
<gene>
    <name evidence="3" type="ORF">C273_05802</name>
</gene>
<accession>K9AQ92</accession>
<dbReference type="EMBL" id="AMSQ01000007">
    <property type="protein sequence ID" value="EKU48196.1"/>
    <property type="molecule type" value="Genomic_DNA"/>
</dbReference>
<evidence type="ECO:0000313" key="4">
    <source>
        <dbReference type="Proteomes" id="UP000009885"/>
    </source>
</evidence>
<comment type="similarity">
    <text evidence="1">Belongs to the AHA1 family.</text>
</comment>
<dbReference type="AlphaFoldDB" id="K9AQ92"/>
<dbReference type="eggNOG" id="COG3832">
    <property type="taxonomic scope" value="Bacteria"/>
</dbReference>
<dbReference type="Gene3D" id="3.30.530.20">
    <property type="match status" value="1"/>
</dbReference>
<evidence type="ECO:0000256" key="1">
    <source>
        <dbReference type="ARBA" id="ARBA00006817"/>
    </source>
</evidence>
<reference evidence="3 4" key="1">
    <citation type="journal article" date="2013" name="Genome Announc.">
        <title>Genome Sequence of Staphylococcus massiliensis Strain S46, Isolated from the Surface of Healthy Human Skin.</title>
        <authorList>
            <person name="Srivastav R."/>
            <person name="Singh A."/>
            <person name="Jangir P.K."/>
            <person name="Kumari C."/>
            <person name="Muduli S."/>
            <person name="Sharma R."/>
        </authorList>
    </citation>
    <scope>NUCLEOTIDE SEQUENCE [LARGE SCALE GENOMIC DNA]</scope>
    <source>
        <strain evidence="3 4">S46</strain>
    </source>
</reference>
<evidence type="ECO:0000313" key="3">
    <source>
        <dbReference type="EMBL" id="EKU48196.1"/>
    </source>
</evidence>
<comment type="caution">
    <text evidence="3">The sequence shown here is derived from an EMBL/GenBank/DDBJ whole genome shotgun (WGS) entry which is preliminary data.</text>
</comment>
<keyword evidence="4" id="KW-1185">Reference proteome</keyword>
<dbReference type="Pfam" id="PF08327">
    <property type="entry name" value="AHSA1"/>
    <property type="match status" value="1"/>
</dbReference>
<organism evidence="3 4">
    <name type="scientific">Staphylococcus massiliensis S46</name>
    <dbReference type="NCBI Taxonomy" id="1229783"/>
    <lineage>
        <taxon>Bacteria</taxon>
        <taxon>Bacillati</taxon>
        <taxon>Bacillota</taxon>
        <taxon>Bacilli</taxon>
        <taxon>Bacillales</taxon>
        <taxon>Staphylococcaceae</taxon>
        <taxon>Staphylococcus</taxon>
    </lineage>
</organism>
<dbReference type="SUPFAM" id="SSF55961">
    <property type="entry name" value="Bet v1-like"/>
    <property type="match status" value="1"/>
</dbReference>
<dbReference type="Proteomes" id="UP000009885">
    <property type="component" value="Unassembled WGS sequence"/>
</dbReference>
<dbReference type="STRING" id="1229783.C273_05802"/>
<name>K9AQ92_9STAP</name>
<dbReference type="InterPro" id="IPR023393">
    <property type="entry name" value="START-like_dom_sf"/>
</dbReference>
<protein>
    <recommendedName>
        <fullName evidence="2">Activator of Hsp90 ATPase homologue 1/2-like C-terminal domain-containing protein</fullName>
    </recommendedName>
</protein>
<dbReference type="InterPro" id="IPR013538">
    <property type="entry name" value="ASHA1/2-like_C"/>
</dbReference>
<sequence>MENITAMKINKDVETVFQSIVQPERIKNFWFSNSSDLWEEGKTVELTYEEYDAKVEIEVKEMIYYEYINYVWEGRNVFMEFKQDGDGTLLTVRETGFEIDSPTAVQEMIGNKEGWVYMLSCLKAYLEGDLNLRAALR</sequence>
<evidence type="ECO:0000259" key="2">
    <source>
        <dbReference type="Pfam" id="PF08327"/>
    </source>
</evidence>